<dbReference type="InterPro" id="IPR016032">
    <property type="entry name" value="Sig_transdc_resp-reg_C-effctor"/>
</dbReference>
<dbReference type="PROSITE" id="PS50112">
    <property type="entry name" value="PAS"/>
    <property type="match status" value="1"/>
</dbReference>
<dbReference type="SUPFAM" id="SSF47384">
    <property type="entry name" value="Homodimeric domain of signal transducing histidine kinase"/>
    <property type="match status" value="1"/>
</dbReference>
<keyword evidence="5" id="KW-0418">Kinase</keyword>
<dbReference type="SMART" id="SM00091">
    <property type="entry name" value="PAS"/>
    <property type="match status" value="1"/>
</dbReference>
<dbReference type="Pfam" id="PF02518">
    <property type="entry name" value="HATPase_c"/>
    <property type="match status" value="1"/>
</dbReference>
<dbReference type="Pfam" id="PF00072">
    <property type="entry name" value="Response_reg"/>
    <property type="match status" value="1"/>
</dbReference>
<dbReference type="SUPFAM" id="SSF52172">
    <property type="entry name" value="CheY-like"/>
    <property type="match status" value="1"/>
</dbReference>
<dbReference type="InterPro" id="IPR036388">
    <property type="entry name" value="WH-like_DNA-bd_sf"/>
</dbReference>
<dbReference type="PROSITE" id="PS50043">
    <property type="entry name" value="HTH_LUXR_2"/>
    <property type="match status" value="1"/>
</dbReference>
<keyword evidence="4" id="KW-0808">Transferase</keyword>
<keyword evidence="13" id="KW-1185">Reference proteome</keyword>
<dbReference type="InterPro" id="IPR035965">
    <property type="entry name" value="PAS-like_dom_sf"/>
</dbReference>
<feature type="domain" description="PAS" evidence="11">
    <location>
        <begin position="224"/>
        <end position="298"/>
    </location>
</feature>
<dbReference type="SMART" id="SM00421">
    <property type="entry name" value="HTH_LUXR"/>
    <property type="match status" value="1"/>
</dbReference>
<dbReference type="InterPro" id="IPR058245">
    <property type="entry name" value="NreC/VraR/RcsB-like_REC"/>
</dbReference>
<comment type="catalytic activity">
    <reaction evidence="1">
        <text>ATP + protein L-histidine = ADP + protein N-phospho-L-histidine.</text>
        <dbReference type="EC" id="2.7.13.3"/>
    </reaction>
</comment>
<dbReference type="Gene3D" id="3.30.565.10">
    <property type="entry name" value="Histidine kinase-like ATPase, C-terminal domain"/>
    <property type="match status" value="1"/>
</dbReference>
<dbReference type="InterPro" id="IPR036890">
    <property type="entry name" value="HATPase_C_sf"/>
</dbReference>
<accession>A0ABS3TJQ7</accession>
<dbReference type="InterPro" id="IPR000014">
    <property type="entry name" value="PAS"/>
</dbReference>
<dbReference type="SUPFAM" id="SSF55874">
    <property type="entry name" value="ATPase domain of HSP90 chaperone/DNA topoisomerase II/histidine kinase"/>
    <property type="match status" value="1"/>
</dbReference>
<dbReference type="InterPro" id="IPR003661">
    <property type="entry name" value="HisK_dim/P_dom"/>
</dbReference>
<dbReference type="NCBIfam" id="TIGR00229">
    <property type="entry name" value="sensory_box"/>
    <property type="match status" value="1"/>
</dbReference>
<dbReference type="Proteomes" id="UP000669060">
    <property type="component" value="Unassembled WGS sequence"/>
</dbReference>
<comment type="caution">
    <text evidence="12">The sequence shown here is derived from an EMBL/GenBank/DDBJ whole genome shotgun (WGS) entry which is preliminary data.</text>
</comment>
<evidence type="ECO:0000256" key="6">
    <source>
        <dbReference type="ARBA" id="ARBA00023125"/>
    </source>
</evidence>
<dbReference type="EMBL" id="JAELYA010000001">
    <property type="protein sequence ID" value="MBO3273886.1"/>
    <property type="molecule type" value="Genomic_DNA"/>
</dbReference>
<evidence type="ECO:0000256" key="5">
    <source>
        <dbReference type="ARBA" id="ARBA00022777"/>
    </source>
</evidence>
<dbReference type="Gene3D" id="3.40.50.2300">
    <property type="match status" value="1"/>
</dbReference>
<evidence type="ECO:0000256" key="4">
    <source>
        <dbReference type="ARBA" id="ARBA00022679"/>
    </source>
</evidence>
<dbReference type="InterPro" id="IPR036097">
    <property type="entry name" value="HisK_dim/P_sf"/>
</dbReference>
<dbReference type="SMART" id="SM00388">
    <property type="entry name" value="HisKA"/>
    <property type="match status" value="1"/>
</dbReference>
<organism evidence="12 13">
    <name type="scientific">Pseudomonas schmalbachii</name>
    <dbReference type="NCBI Taxonomy" id="2816993"/>
    <lineage>
        <taxon>Bacteria</taxon>
        <taxon>Pseudomonadati</taxon>
        <taxon>Pseudomonadota</taxon>
        <taxon>Gammaproteobacteria</taxon>
        <taxon>Pseudomonadales</taxon>
        <taxon>Pseudomonadaceae</taxon>
        <taxon>Pseudomonas</taxon>
    </lineage>
</organism>
<dbReference type="InterPro" id="IPR011006">
    <property type="entry name" value="CheY-like_superfamily"/>
</dbReference>
<evidence type="ECO:0000259" key="10">
    <source>
        <dbReference type="PROSITE" id="PS50110"/>
    </source>
</evidence>
<dbReference type="PRINTS" id="PR00344">
    <property type="entry name" value="BCTRLSENSOR"/>
</dbReference>
<sequence length="594" mass="64782">MSSILIVDEQPVTRHAVRLLMESEGHEVVGEADSGPLALQLARRLVPDLVILELSIPGLGGLEVIQRLLALDEGCRVLVLTTQDSKYFAGRCLQAGARGFVSKQQDPNELKAAVKALLNDQSYFPGHALSSAGHADEALQGLSVRELTVLQLLARGFNNVAISEQLAISDKTVSTYKVRLMHKLNATSLVELVDIARRHGLLATAGGELEEHGGGGLDAEQRERMQFLQKLIDAMPTPLTLRDPDGRLMICNQAWLELADTTREKAIGSSLADLPSYIDPEEAQLVQETFLEGVAEQKLVSVDRVADRQTGRRTLSIWSKPLEDTDGKLIGMFCGSEDHTQREELVRQLRDSTLRAESMKQVKSAFAATVTREIGAAVQGIAGTLERVLARPAVDEAQRDLLKAVREIAENLQGVFSDLDDFIELDAGRGALDPRPHDLRKLIDACLSDYRPTAIAKGLELRLQEGQVRESRVRVDGGRLRQVLDNLVSNALKFTDHGAVVLHLDMVGTAGGEVEVALEVEDSGIGIAADELEHLFEPFRQVPDKQQLLRGGTGIGLTLCERLVRLMGGRIELNSQPGVGTRVTVRLRLPAASE</sequence>
<dbReference type="CDD" id="cd17535">
    <property type="entry name" value="REC_NarL-like"/>
    <property type="match status" value="1"/>
</dbReference>
<dbReference type="InterPro" id="IPR004358">
    <property type="entry name" value="Sig_transdc_His_kin-like_C"/>
</dbReference>
<feature type="domain" description="Histidine kinase" evidence="9">
    <location>
        <begin position="369"/>
        <end position="591"/>
    </location>
</feature>
<dbReference type="Gene3D" id="1.10.10.10">
    <property type="entry name" value="Winged helix-like DNA-binding domain superfamily/Winged helix DNA-binding domain"/>
    <property type="match status" value="1"/>
</dbReference>
<dbReference type="InterPro" id="IPR013656">
    <property type="entry name" value="PAS_4"/>
</dbReference>
<evidence type="ECO:0000313" key="12">
    <source>
        <dbReference type="EMBL" id="MBO3273886.1"/>
    </source>
</evidence>
<dbReference type="Gene3D" id="1.10.287.130">
    <property type="match status" value="1"/>
</dbReference>
<protein>
    <recommendedName>
        <fullName evidence="2">histidine kinase</fullName>
        <ecNumber evidence="2">2.7.13.3</ecNumber>
    </recommendedName>
</protein>
<dbReference type="CDD" id="cd16922">
    <property type="entry name" value="HATPase_EvgS-ArcB-TorS-like"/>
    <property type="match status" value="1"/>
</dbReference>
<evidence type="ECO:0000259" key="11">
    <source>
        <dbReference type="PROSITE" id="PS50112"/>
    </source>
</evidence>
<feature type="domain" description="HTH luxR-type" evidence="8">
    <location>
        <begin position="135"/>
        <end position="200"/>
    </location>
</feature>
<dbReference type="EC" id="2.7.13.3" evidence="2"/>
<evidence type="ECO:0000256" key="3">
    <source>
        <dbReference type="ARBA" id="ARBA00022553"/>
    </source>
</evidence>
<reference evidence="12 13" key="1">
    <citation type="submission" date="2020-12" db="EMBL/GenBank/DDBJ databases">
        <title>Pseudomonas schmalbachii sp. nov. isolated from millipede gut.</title>
        <authorList>
            <person name="Shelomi M."/>
        </authorList>
    </citation>
    <scope>NUCLEOTIDE SEQUENCE [LARGE SCALE GENOMIC DNA]</scope>
    <source>
        <strain evidence="12 13">Milli4</strain>
    </source>
</reference>
<dbReference type="PROSITE" id="PS50110">
    <property type="entry name" value="RESPONSE_REGULATORY"/>
    <property type="match status" value="1"/>
</dbReference>
<comment type="caution">
    <text evidence="7">Lacks conserved residue(s) required for the propagation of feature annotation.</text>
</comment>
<dbReference type="Gene3D" id="3.30.450.20">
    <property type="entry name" value="PAS domain"/>
    <property type="match status" value="1"/>
</dbReference>
<evidence type="ECO:0000256" key="1">
    <source>
        <dbReference type="ARBA" id="ARBA00000085"/>
    </source>
</evidence>
<dbReference type="PROSITE" id="PS00622">
    <property type="entry name" value="HTH_LUXR_1"/>
    <property type="match status" value="1"/>
</dbReference>
<dbReference type="Pfam" id="PF00196">
    <property type="entry name" value="GerE"/>
    <property type="match status" value="1"/>
</dbReference>
<keyword evidence="6" id="KW-0238">DNA-binding</keyword>
<gene>
    <name evidence="12" type="ORF">JFY56_01445</name>
</gene>
<dbReference type="PANTHER" id="PTHR43047:SF72">
    <property type="entry name" value="OSMOSENSING HISTIDINE PROTEIN KINASE SLN1"/>
    <property type="match status" value="1"/>
</dbReference>
<name>A0ABS3TJQ7_9PSED</name>
<dbReference type="CDD" id="cd00130">
    <property type="entry name" value="PAS"/>
    <property type="match status" value="1"/>
</dbReference>
<proteinExistence type="predicted"/>
<evidence type="ECO:0000256" key="2">
    <source>
        <dbReference type="ARBA" id="ARBA00012438"/>
    </source>
</evidence>
<dbReference type="SUPFAM" id="SSF55785">
    <property type="entry name" value="PYP-like sensor domain (PAS domain)"/>
    <property type="match status" value="1"/>
</dbReference>
<dbReference type="Pfam" id="PF08448">
    <property type="entry name" value="PAS_4"/>
    <property type="match status" value="1"/>
</dbReference>
<dbReference type="InterPro" id="IPR005467">
    <property type="entry name" value="His_kinase_dom"/>
</dbReference>
<dbReference type="CDD" id="cd06170">
    <property type="entry name" value="LuxR_C_like"/>
    <property type="match status" value="1"/>
</dbReference>
<dbReference type="SMART" id="SM00448">
    <property type="entry name" value="REC"/>
    <property type="match status" value="1"/>
</dbReference>
<dbReference type="SUPFAM" id="SSF46894">
    <property type="entry name" value="C-terminal effector domain of the bipartite response regulators"/>
    <property type="match status" value="1"/>
</dbReference>
<evidence type="ECO:0000256" key="7">
    <source>
        <dbReference type="PROSITE-ProRule" id="PRU00169"/>
    </source>
</evidence>
<keyword evidence="3" id="KW-0597">Phosphoprotein</keyword>
<dbReference type="InterPro" id="IPR001789">
    <property type="entry name" value="Sig_transdc_resp-reg_receiver"/>
</dbReference>
<dbReference type="PRINTS" id="PR00038">
    <property type="entry name" value="HTHLUXR"/>
</dbReference>
<feature type="domain" description="Response regulatory" evidence="10">
    <location>
        <begin position="3"/>
        <end position="118"/>
    </location>
</feature>
<dbReference type="SMART" id="SM00387">
    <property type="entry name" value="HATPase_c"/>
    <property type="match status" value="1"/>
</dbReference>
<evidence type="ECO:0000313" key="13">
    <source>
        <dbReference type="Proteomes" id="UP000669060"/>
    </source>
</evidence>
<dbReference type="PROSITE" id="PS50109">
    <property type="entry name" value="HIS_KIN"/>
    <property type="match status" value="1"/>
</dbReference>
<dbReference type="InterPro" id="IPR000792">
    <property type="entry name" value="Tscrpt_reg_LuxR_C"/>
</dbReference>
<evidence type="ECO:0000259" key="9">
    <source>
        <dbReference type="PROSITE" id="PS50109"/>
    </source>
</evidence>
<evidence type="ECO:0000259" key="8">
    <source>
        <dbReference type="PROSITE" id="PS50043"/>
    </source>
</evidence>
<dbReference type="InterPro" id="IPR003594">
    <property type="entry name" value="HATPase_dom"/>
</dbReference>
<dbReference type="PANTHER" id="PTHR43047">
    <property type="entry name" value="TWO-COMPONENT HISTIDINE PROTEIN KINASE"/>
    <property type="match status" value="1"/>
</dbReference>